<protein>
    <recommendedName>
        <fullName evidence="3">Cyclic nucleotide-binding domain-containing protein</fullName>
    </recommendedName>
</protein>
<evidence type="ECO:0000313" key="4">
    <source>
        <dbReference type="EMBL" id="CAH0374802.1"/>
    </source>
</evidence>
<feature type="compositionally biased region" description="Pro residues" evidence="2">
    <location>
        <begin position="341"/>
        <end position="358"/>
    </location>
</feature>
<feature type="region of interest" description="Disordered" evidence="2">
    <location>
        <begin position="1013"/>
        <end position="1049"/>
    </location>
</feature>
<dbReference type="InterPro" id="IPR029052">
    <property type="entry name" value="Metallo-depent_PP-like"/>
</dbReference>
<evidence type="ECO:0000256" key="1">
    <source>
        <dbReference type="ARBA" id="ARBA00006654"/>
    </source>
</evidence>
<dbReference type="SUPFAM" id="SSF55816">
    <property type="entry name" value="5'-nucleotidase (syn. UDP-sugar hydrolase), C-terminal domain"/>
    <property type="match status" value="1"/>
</dbReference>
<gene>
    <name evidence="4" type="ORF">PECAL_4P21050</name>
</gene>
<feature type="domain" description="Cyclic nucleotide-binding" evidence="3">
    <location>
        <begin position="725"/>
        <end position="826"/>
    </location>
</feature>
<dbReference type="InterPro" id="IPR036907">
    <property type="entry name" value="5'-Nucleotdase_C_sf"/>
</dbReference>
<comment type="caution">
    <text evidence="4">The sequence shown here is derived from an EMBL/GenBank/DDBJ whole genome shotgun (WGS) entry which is preliminary data.</text>
</comment>
<dbReference type="Pfam" id="PF02872">
    <property type="entry name" value="5_nucleotid_C"/>
    <property type="match status" value="1"/>
</dbReference>
<reference evidence="4" key="1">
    <citation type="submission" date="2021-11" db="EMBL/GenBank/DDBJ databases">
        <authorList>
            <consortium name="Genoscope - CEA"/>
            <person name="William W."/>
        </authorList>
    </citation>
    <scope>NUCLEOTIDE SEQUENCE</scope>
</reference>
<feature type="domain" description="Cyclic nucleotide-binding" evidence="3">
    <location>
        <begin position="907"/>
        <end position="1007"/>
    </location>
</feature>
<organism evidence="4 5">
    <name type="scientific">Pelagomonas calceolata</name>
    <dbReference type="NCBI Taxonomy" id="35677"/>
    <lineage>
        <taxon>Eukaryota</taxon>
        <taxon>Sar</taxon>
        <taxon>Stramenopiles</taxon>
        <taxon>Ochrophyta</taxon>
        <taxon>Pelagophyceae</taxon>
        <taxon>Pelagomonadales</taxon>
        <taxon>Pelagomonadaceae</taxon>
        <taxon>Pelagomonas</taxon>
    </lineage>
</organism>
<feature type="region of interest" description="Disordered" evidence="2">
    <location>
        <begin position="827"/>
        <end position="884"/>
    </location>
</feature>
<dbReference type="InterPro" id="IPR008334">
    <property type="entry name" value="5'-Nucleotdase_C"/>
</dbReference>
<evidence type="ECO:0000313" key="5">
    <source>
        <dbReference type="Proteomes" id="UP000789595"/>
    </source>
</evidence>
<feature type="compositionally biased region" description="Low complexity" evidence="2">
    <location>
        <begin position="268"/>
        <end position="278"/>
    </location>
</feature>
<feature type="compositionally biased region" description="Acidic residues" evidence="2">
    <location>
        <begin position="872"/>
        <end position="881"/>
    </location>
</feature>
<comment type="similarity">
    <text evidence="1">Belongs to the 5'-nucleotidase family.</text>
</comment>
<dbReference type="Gene3D" id="3.90.780.10">
    <property type="entry name" value="5'-Nucleotidase, C-terminal domain"/>
    <property type="match status" value="1"/>
</dbReference>
<dbReference type="EMBL" id="CAKKNE010000004">
    <property type="protein sequence ID" value="CAH0374802.1"/>
    <property type="molecule type" value="Genomic_DNA"/>
</dbReference>
<accession>A0A8J2SVS4</accession>
<proteinExistence type="inferred from homology"/>
<keyword evidence="5" id="KW-1185">Reference proteome</keyword>
<feature type="region of interest" description="Disordered" evidence="2">
    <location>
        <begin position="659"/>
        <end position="686"/>
    </location>
</feature>
<dbReference type="GO" id="GO:0009166">
    <property type="term" value="P:nucleotide catabolic process"/>
    <property type="evidence" value="ECO:0007669"/>
    <property type="project" value="InterPro"/>
</dbReference>
<feature type="region of interest" description="Disordered" evidence="2">
    <location>
        <begin position="259"/>
        <end position="278"/>
    </location>
</feature>
<dbReference type="PANTHER" id="PTHR11575:SF24">
    <property type="entry name" value="5'-NUCLEOTIDASE"/>
    <property type="match status" value="1"/>
</dbReference>
<dbReference type="Gene3D" id="3.60.21.10">
    <property type="match status" value="1"/>
</dbReference>
<dbReference type="InterPro" id="IPR000595">
    <property type="entry name" value="cNMP-bd_dom"/>
</dbReference>
<dbReference type="OrthoDB" id="10252235at2759"/>
<dbReference type="PANTHER" id="PTHR11575">
    <property type="entry name" value="5'-NUCLEOTIDASE-RELATED"/>
    <property type="match status" value="1"/>
</dbReference>
<evidence type="ECO:0000259" key="3">
    <source>
        <dbReference type="PROSITE" id="PS50042"/>
    </source>
</evidence>
<dbReference type="InterPro" id="IPR006179">
    <property type="entry name" value="5_nucleotidase/apyrase"/>
</dbReference>
<dbReference type="InterPro" id="IPR014710">
    <property type="entry name" value="RmlC-like_jellyroll"/>
</dbReference>
<dbReference type="CDD" id="cd00038">
    <property type="entry name" value="CAP_ED"/>
    <property type="match status" value="2"/>
</dbReference>
<dbReference type="Pfam" id="PF00027">
    <property type="entry name" value="cNMP_binding"/>
    <property type="match status" value="2"/>
</dbReference>
<dbReference type="SUPFAM" id="SSF51206">
    <property type="entry name" value="cAMP-binding domain-like"/>
    <property type="match status" value="2"/>
</dbReference>
<dbReference type="InterPro" id="IPR018490">
    <property type="entry name" value="cNMP-bd_dom_sf"/>
</dbReference>
<dbReference type="PROSITE" id="PS50042">
    <property type="entry name" value="CNMP_BINDING_3"/>
    <property type="match status" value="2"/>
</dbReference>
<dbReference type="GO" id="GO:0016787">
    <property type="term" value="F:hydrolase activity"/>
    <property type="evidence" value="ECO:0007669"/>
    <property type="project" value="InterPro"/>
</dbReference>
<sequence>MGATVSLPEPYSCFPLLSVGDVDRIVHKHRDECEGDFMISTAALSKLLGGSREAEMRATRLQTEKGIGRFGEVNALAFLCGVVVVSRPVALHGVGDGVGCKARRIFDLFDLRQRGALNCHELSVCLLTLARALEAFLKLTEEGHVSELFREKDSKIYMGLEGLDRAAKLALRKWDAPDDYDSADESEDEEVGHVGMKDVIATADDDDQSVLVEKKERKEKTLERERFVAWSRRLLAPGCRPPAVLDALRRLAKAASNNDRHALGLPPESQAEADAQEAHAQMLVDQERAAEFAEKLINAEDLPTTIPEPLFEGDDDASTAELLDPIAAAFAEAAAEVAANKPPPDPMAGLDVPPPTPPHPEDEAANNAVDAALEAEGVLAARANAACLECIAKLFDEYLEEAVADECVDRAVVDLFDEFCETVIQEKIQQGALDDAADRAVECARLASEAASDAARKASDAARNAANAARAFAFAGDLDDAADRAVECARLASEAAAFAAARAAKAVKACKEAAFAFDQANELDNSADRAVECARLASQAASDAAAEAARAAQFIRDLISGALDNAADRAVECARLASEAASEAAKAAALAAKQARDAAAAAAKAAQDALDNAADRAVETARLASQAASAAANAAAKAAQDARQALDEFDRAEELLRQAQEEEDEQTWLSDLAKPDDEARPKTAAAQSVVDDYEEVAEEEFKPPVHYKKKQQKNFLYEVFSNAPFCSHLDEAAIWVLVNACRMVRCEPSKVLLVEDESAEDMYVVEVGACDVTTESEGPIDCKTHAQYYGEVACLKDEPLEASLIASDACITWALDAETLRRTVGPEFDLEEVSSPEPSPPKPVQKEVHYNEERPDMPPWVGKEESLSPVPVEEEESDGEDDWKAPMHYKPRKISNWLYEIMAAAPFCDGISDELLDQVVTAFAPLKTGPGFGLAFQDNQPERFFVVEQGACVVDDDGDEVGVLRPDQYHGHEALLNYTTEKTTVTSSSDLKAWELDKETFLRLLGRRLPTAAQRAQTREASRSAAMKQNEDLLGEREDLQEDRDKGPSAAEVFLQEPEIPKPKTPFFSGPLSGVTATERLTLLLFGDLGSVDGVRQKADLKLRPATPHREVSRFERFASLVQLERDLAKKKNHVEPLLLLCGGAFAASVESGVTKGKHLVPILNELGVHAACVGARDFDYGLPNAARVYRGCNFPSLLANCHDDRGVPVADAMRSQLVPWHGRKIGIVGVAGENSLSASAATLPGAGPMHDEEGIDDDDVGTAHVSAAPEAAAREVQLLREAGADVVIVLASVGGGARFDEPGALVAKACQGYADCVVVSGSRRSTFGVNACRYDFPRDRATWVIRAPANCERLARLRLHLPHVEAPKPQRMVQIVREVDLTTVAVGAGRATVLNRWRNGDAVATLVGKARDLVAKGLLATLVELRKPLDASAEALKGGRNLAQTHYGASAAEVAADVACAATAADCAIVDGAALRPLGELPEGHALTVAELAALAPLPDPGRDRSYPGGEAKVRVMRTTSLHIKDIEQRPTTAYSRDMHDVNEIKQMATHGAGVMVLEATGAQLWGALERALSRYPAYCDIFPHCSSGFQIWFDPSKPPGRRIGDVRLKGALLQPRELYRVCVTPRLAYHCFLGSDAPRGPADVVMDAADGPCLPALLRNLFVDLEKLRNGERTLTLSPAVHRRLGAPGMPLVRLDEGVVLEPDGSNRLTLLNADKAVKRWGFEPSQTPAGALGHVVAQLSPDDQRRIHRGLGVSPSR</sequence>
<feature type="region of interest" description="Disordered" evidence="2">
    <location>
        <begin position="339"/>
        <end position="364"/>
    </location>
</feature>
<dbReference type="SMART" id="SM00100">
    <property type="entry name" value="cNMP"/>
    <property type="match status" value="2"/>
</dbReference>
<name>A0A8J2SVS4_9STRA</name>
<dbReference type="Gene3D" id="2.60.120.10">
    <property type="entry name" value="Jelly Rolls"/>
    <property type="match status" value="2"/>
</dbReference>
<dbReference type="Proteomes" id="UP000789595">
    <property type="component" value="Unassembled WGS sequence"/>
</dbReference>
<evidence type="ECO:0000256" key="2">
    <source>
        <dbReference type="SAM" id="MobiDB-lite"/>
    </source>
</evidence>
<dbReference type="SUPFAM" id="SSF56300">
    <property type="entry name" value="Metallo-dependent phosphatases"/>
    <property type="match status" value="1"/>
</dbReference>
<feature type="compositionally biased region" description="Basic and acidic residues" evidence="2">
    <location>
        <begin position="1029"/>
        <end position="1047"/>
    </location>
</feature>
<feature type="compositionally biased region" description="Basic and acidic residues" evidence="2">
    <location>
        <begin position="844"/>
        <end position="866"/>
    </location>
</feature>